<dbReference type="SUPFAM" id="SSF50978">
    <property type="entry name" value="WD40 repeat-like"/>
    <property type="match status" value="2"/>
</dbReference>
<dbReference type="InterPro" id="IPR015943">
    <property type="entry name" value="WD40/YVTN_repeat-like_dom_sf"/>
</dbReference>
<feature type="repeat" description="WD" evidence="3">
    <location>
        <begin position="1298"/>
        <end position="1331"/>
    </location>
</feature>
<dbReference type="Gene3D" id="3.40.50.300">
    <property type="entry name" value="P-loop containing nucleotide triphosphate hydrolases"/>
    <property type="match status" value="1"/>
</dbReference>
<dbReference type="PANTHER" id="PTHR19848">
    <property type="entry name" value="WD40 REPEAT PROTEIN"/>
    <property type="match status" value="1"/>
</dbReference>
<dbReference type="SUPFAM" id="SSF50494">
    <property type="entry name" value="Trypsin-like serine proteases"/>
    <property type="match status" value="1"/>
</dbReference>
<dbReference type="SUPFAM" id="SSF52540">
    <property type="entry name" value="P-loop containing nucleoside triphosphate hydrolases"/>
    <property type="match status" value="1"/>
</dbReference>
<feature type="repeat" description="WD" evidence="3">
    <location>
        <begin position="728"/>
        <end position="753"/>
    </location>
</feature>
<feature type="repeat" description="WD" evidence="3">
    <location>
        <begin position="889"/>
        <end position="930"/>
    </location>
</feature>
<evidence type="ECO:0000256" key="1">
    <source>
        <dbReference type="ARBA" id="ARBA00022574"/>
    </source>
</evidence>
<feature type="repeat" description="WD" evidence="3">
    <location>
        <begin position="1173"/>
        <end position="1204"/>
    </location>
</feature>
<evidence type="ECO:0000256" key="2">
    <source>
        <dbReference type="ARBA" id="ARBA00022737"/>
    </source>
</evidence>
<dbReference type="InterPro" id="IPR019775">
    <property type="entry name" value="WD40_repeat_CS"/>
</dbReference>
<comment type="caution">
    <text evidence="6">The sequence shown here is derived from an EMBL/GenBank/DDBJ whole genome shotgun (WGS) entry which is preliminary data.</text>
</comment>
<dbReference type="CDD" id="cd00200">
    <property type="entry name" value="WD40"/>
    <property type="match status" value="2"/>
</dbReference>
<organism evidence="6 7">
    <name type="scientific">Acrocarpospora phusangensis</name>
    <dbReference type="NCBI Taxonomy" id="1070424"/>
    <lineage>
        <taxon>Bacteria</taxon>
        <taxon>Bacillati</taxon>
        <taxon>Actinomycetota</taxon>
        <taxon>Actinomycetes</taxon>
        <taxon>Streptosporangiales</taxon>
        <taxon>Streptosporangiaceae</taxon>
        <taxon>Acrocarpospora</taxon>
    </lineage>
</organism>
<dbReference type="PRINTS" id="PR00320">
    <property type="entry name" value="GPROTEINBRPT"/>
</dbReference>
<dbReference type="InterPro" id="IPR001680">
    <property type="entry name" value="WD40_rpt"/>
</dbReference>
<accession>A0A919QCA4</accession>
<feature type="repeat" description="WD" evidence="3">
    <location>
        <begin position="934"/>
        <end position="966"/>
    </location>
</feature>
<feature type="region of interest" description="Disordered" evidence="4">
    <location>
        <begin position="1013"/>
        <end position="1033"/>
    </location>
</feature>
<keyword evidence="7" id="KW-1185">Reference proteome</keyword>
<protein>
    <recommendedName>
        <fullName evidence="5">Novel STAND NTPase 1 domain-containing protein</fullName>
    </recommendedName>
</protein>
<sequence>MDFTRSVVRVLDARGLTAGTGFVISTGELVLTCAHVVVGARSGPGQEVDIGVGSEVVRGTVLAEHWRDPREADIAVILLDAPLDVPPLVVSSAAGTEGADFATFGFPDASPDHGLRATGVVIGPVPEPLGGSPVIQLGRSNDVTTGFSGGPVIDLATGHVIGMIREILSEDRYGRQVGVALATPGEGLRDAWPALQLSDVCPYRPLATFEETDARFFFGREAFVRKMVGRLRRQPRFLAVIGPSGSGKSSAVRAGLIPEIRAGRVPRLSGYDCVVGRPADLAALEAALPGFATDLVAAIEARPGGVVLVLDQFEELFATVPEADRRRVVAQLDRLLGHDGESTLILVMRDDFYSRMAGDAPELMDWVERGLVNVPSFLSRDELISIVEQPAEAVRLRFEPGLAETIVDDAIRAAVAGRPREDDPDDPEEPRASGTVLPLLEFALGDLWKLRRDGILLWDVYRDIGGVTGGLTNWADQAYRALPAALRDTARQVFTDLVHLGDELQGIPDSRWKRRVAELIRSPERAGAVQSVVAAFADRRLLVTAADEPGHEETVELIHDVLLREWAELQGWLKSGREFLSWRQELDRQVRAWRADPGGDRLLRGALLTAALRNLDRSRDELSAEERDFIEASRAAWEAEESERRRLRETAVQHERSQLERALRERAARAAGLIGVEPVRALAVAAATVSAGLADLPGEPPLGAVAAALRTTVLRARERRALDIGTAVRAVAVTPDGRVLAAGGDDGLVRLWSRDGHPYGEPLAGHHDAVNAVCFSPDGRLLASAGEDRTVLLWRLDGRPYGDPLTGYPDSVHRLSFAPDGQSLIAAGDAGVMVFRLDGGRGLGFGEPASALAVSPDGRLLVTGTADGRMLRWRHPDVLEAGGDVSADVRAHDDFVSALAFHPDGSLLASAGGDGAIRIWTVRGDALIPRGAPLAGHDGFVTCLAYGLDGDFLISGGEDGTIRIWDAHARRQAGDPWIGHAGPVTTVAGVPDGTLIVSGGLDRTLRTWDWHEPRPAPARRRASDDEAAGEVEPARRWDAGGHQARPAWKVHREFIHKMAVGADGLIATGSDDRTIRLSGLDGLLAAGPMGGHGGSVRGVALSPDGRLAASASSDRLVRRWHRTGAPAGPAFDGHDAPVNALAFHPDGSLLASASDDGTVRFSDLDGRQAGSPFGAHGAPVTRVAFHPDGLRVISGGRDGTVRVWVPDSRDAVVCAGHEGEVESVAVSPDGSLVASCAGDRTVRLWDLDGRAVGGPFVGHDGEVRDVAFSPDGLIVVSAAQDGTVRLWALDGTPLGPPLRGHAGWVTSVAVTPDGRYAISAGMDATLRLWSLGGWRDWLETAQDRLREHPDAG</sequence>
<evidence type="ECO:0000313" key="7">
    <source>
        <dbReference type="Proteomes" id="UP000640052"/>
    </source>
</evidence>
<dbReference type="InterPro" id="IPR049052">
    <property type="entry name" value="nSTAND1"/>
</dbReference>
<feature type="repeat" description="WD" evidence="3">
    <location>
        <begin position="1214"/>
        <end position="1248"/>
    </location>
</feature>
<feature type="repeat" description="WD" evidence="3">
    <location>
        <begin position="977"/>
        <end position="1009"/>
    </location>
</feature>
<dbReference type="PROSITE" id="PS50082">
    <property type="entry name" value="WD_REPEATS_2"/>
    <property type="match status" value="11"/>
</dbReference>
<dbReference type="InterPro" id="IPR020472">
    <property type="entry name" value="WD40_PAC1"/>
</dbReference>
<dbReference type="Pfam" id="PF13365">
    <property type="entry name" value="Trypsin_2"/>
    <property type="match status" value="1"/>
</dbReference>
<dbReference type="InterPro" id="IPR009003">
    <property type="entry name" value="Peptidase_S1_PA"/>
</dbReference>
<dbReference type="SMART" id="SM00320">
    <property type="entry name" value="WD40"/>
    <property type="match status" value="14"/>
</dbReference>
<dbReference type="PROSITE" id="PS00678">
    <property type="entry name" value="WD_REPEATS_1"/>
    <property type="match status" value="1"/>
</dbReference>
<feature type="domain" description="Novel STAND NTPase 1" evidence="5">
    <location>
        <begin position="202"/>
        <end position="595"/>
    </location>
</feature>
<name>A0A919QCA4_9ACTN</name>
<feature type="repeat" description="WD" evidence="3">
    <location>
        <begin position="763"/>
        <end position="797"/>
    </location>
</feature>
<evidence type="ECO:0000313" key="6">
    <source>
        <dbReference type="EMBL" id="GIH26287.1"/>
    </source>
</evidence>
<feature type="repeat" description="WD" evidence="3">
    <location>
        <begin position="1131"/>
        <end position="1165"/>
    </location>
</feature>
<dbReference type="Proteomes" id="UP000640052">
    <property type="component" value="Unassembled WGS sequence"/>
</dbReference>
<gene>
    <name evidence="6" type="ORF">Aph01nite_45970</name>
</gene>
<evidence type="ECO:0000259" key="5">
    <source>
        <dbReference type="Pfam" id="PF20703"/>
    </source>
</evidence>
<evidence type="ECO:0000256" key="4">
    <source>
        <dbReference type="SAM" id="MobiDB-lite"/>
    </source>
</evidence>
<keyword evidence="2" id="KW-0677">Repeat</keyword>
<proteinExistence type="predicted"/>
<reference evidence="6" key="1">
    <citation type="submission" date="2021-01" db="EMBL/GenBank/DDBJ databases">
        <title>Whole genome shotgun sequence of Acrocarpospora phusangensis NBRC 108782.</title>
        <authorList>
            <person name="Komaki H."/>
            <person name="Tamura T."/>
        </authorList>
    </citation>
    <scope>NUCLEOTIDE SEQUENCE</scope>
    <source>
        <strain evidence="6">NBRC 108782</strain>
    </source>
</reference>
<dbReference type="Gene3D" id="2.130.10.10">
    <property type="entry name" value="YVTN repeat-like/Quinoprotein amine dehydrogenase"/>
    <property type="match status" value="4"/>
</dbReference>
<dbReference type="PROSITE" id="PS50294">
    <property type="entry name" value="WD_REPEATS_REGION"/>
    <property type="match status" value="11"/>
</dbReference>
<evidence type="ECO:0000256" key="3">
    <source>
        <dbReference type="PROSITE-ProRule" id="PRU00221"/>
    </source>
</evidence>
<feature type="repeat" description="WD" evidence="3">
    <location>
        <begin position="1089"/>
        <end position="1120"/>
    </location>
</feature>
<dbReference type="Pfam" id="PF00400">
    <property type="entry name" value="WD40"/>
    <property type="match status" value="12"/>
</dbReference>
<dbReference type="Gene3D" id="2.40.10.120">
    <property type="match status" value="1"/>
</dbReference>
<dbReference type="EMBL" id="BOOA01000038">
    <property type="protein sequence ID" value="GIH26287.1"/>
    <property type="molecule type" value="Genomic_DNA"/>
</dbReference>
<keyword evidence="1 3" id="KW-0853">WD repeat</keyword>
<dbReference type="InterPro" id="IPR036322">
    <property type="entry name" value="WD40_repeat_dom_sf"/>
</dbReference>
<dbReference type="InterPro" id="IPR027417">
    <property type="entry name" value="P-loop_NTPase"/>
</dbReference>
<feature type="repeat" description="WD" evidence="3">
    <location>
        <begin position="1256"/>
        <end position="1287"/>
    </location>
</feature>
<dbReference type="Pfam" id="PF20703">
    <property type="entry name" value="nSTAND1"/>
    <property type="match status" value="1"/>
</dbReference>
<dbReference type="PANTHER" id="PTHR19848:SF8">
    <property type="entry name" value="F-BOX AND WD REPEAT DOMAIN CONTAINING 7"/>
    <property type="match status" value="1"/>
</dbReference>